<comment type="similarity">
    <text evidence="2 9">Belongs to the cytochrome P450 family.</text>
</comment>
<dbReference type="AlphaFoldDB" id="A0A3N2H686"/>
<keyword evidence="5 9" id="KW-0560">Oxidoreductase</keyword>
<dbReference type="Pfam" id="PF00067">
    <property type="entry name" value="p450"/>
    <property type="match status" value="1"/>
</dbReference>
<comment type="caution">
    <text evidence="10">The sequence shown here is derived from an EMBL/GenBank/DDBJ whole genome shotgun (WGS) entry which is preliminary data.</text>
</comment>
<dbReference type="InterPro" id="IPR001128">
    <property type="entry name" value="Cyt_P450"/>
</dbReference>
<evidence type="ECO:0000256" key="5">
    <source>
        <dbReference type="ARBA" id="ARBA00023002"/>
    </source>
</evidence>
<gene>
    <name evidence="10" type="ORF">EDD35_6848</name>
</gene>
<protein>
    <submittedName>
        <fullName evidence="10">Cytochrome P450</fullName>
    </submittedName>
</protein>
<comment type="pathway">
    <text evidence="1">Antibiotic biosynthesis; vancomycin biosynthesis.</text>
</comment>
<organism evidence="10 11">
    <name type="scientific">Amycolatopsis thermoflava</name>
    <dbReference type="NCBI Taxonomy" id="84480"/>
    <lineage>
        <taxon>Bacteria</taxon>
        <taxon>Bacillati</taxon>
        <taxon>Actinomycetota</taxon>
        <taxon>Actinomycetes</taxon>
        <taxon>Pseudonocardiales</taxon>
        <taxon>Pseudonocardiaceae</taxon>
        <taxon>Amycolatopsis</taxon>
        <taxon>Amycolatopsis methanolica group</taxon>
    </lineage>
</organism>
<evidence type="ECO:0000313" key="11">
    <source>
        <dbReference type="Proteomes" id="UP000274843"/>
    </source>
</evidence>
<dbReference type="FunFam" id="1.10.630.10:FF:000018">
    <property type="entry name" value="Cytochrome P450 monooxygenase"/>
    <property type="match status" value="1"/>
</dbReference>
<reference evidence="10 11" key="1">
    <citation type="submission" date="2018-11" db="EMBL/GenBank/DDBJ databases">
        <title>Sequencing the genomes of 1000 actinobacteria strains.</title>
        <authorList>
            <person name="Klenk H.-P."/>
        </authorList>
    </citation>
    <scope>NUCLEOTIDE SEQUENCE [LARGE SCALE GENOMIC DNA]</scope>
    <source>
        <strain evidence="10 11">DSM 44348</strain>
    </source>
</reference>
<evidence type="ECO:0000313" key="10">
    <source>
        <dbReference type="EMBL" id="ROS44407.1"/>
    </source>
</evidence>
<keyword evidence="7 9" id="KW-0503">Monooxygenase</keyword>
<dbReference type="PRINTS" id="PR00359">
    <property type="entry name" value="BP450"/>
</dbReference>
<keyword evidence="4 9" id="KW-0479">Metal-binding</keyword>
<dbReference type="Proteomes" id="UP000274843">
    <property type="component" value="Unassembled WGS sequence"/>
</dbReference>
<keyword evidence="3 9" id="KW-0349">Heme</keyword>
<dbReference type="GO" id="GO:0005506">
    <property type="term" value="F:iron ion binding"/>
    <property type="evidence" value="ECO:0007669"/>
    <property type="project" value="InterPro"/>
</dbReference>
<name>A0A3N2H686_9PSEU</name>
<evidence type="ECO:0000256" key="8">
    <source>
        <dbReference type="ARBA" id="ARBA00055433"/>
    </source>
</evidence>
<evidence type="ECO:0000256" key="6">
    <source>
        <dbReference type="ARBA" id="ARBA00023004"/>
    </source>
</evidence>
<evidence type="ECO:0000256" key="7">
    <source>
        <dbReference type="ARBA" id="ARBA00023033"/>
    </source>
</evidence>
<sequence length="395" mass="42837">MTGVTVADFDPYDPALTEPTVWAAYAAARAAGPVVRSRARGGFWLATRYDDVRAALRDPATFSSASGHRLPVNGTQRAIPIDFDPPLHTAYRRLMTEALSPARVRQLTPFLERTVWDLVAEFAAAGGGDFVRAVALPLPLRVLTEVVGFSADTVRQFRELTEDMWSRLAADDDTVDFAAIDRRIHDLMHHELAEHRRARPDDFVTRLLDAEVDGRALEPAEQAGILATFAVAGHETTMNSASSLVHLLAEHADLQDRLRADPALAPRYVEEMVRLRSPAQGAARRTACPAGLGGTHLAEGDAVLLALAAANRDPARFPDPDRFDPDRDTRGHLGFGWGIHQCLGAPLARAELAILLTTLCAHPPLRAAGAPTWSGLRGGSHFGPATLPVRFEEST</sequence>
<dbReference type="GO" id="GO:0016705">
    <property type="term" value="F:oxidoreductase activity, acting on paired donors, with incorporation or reduction of molecular oxygen"/>
    <property type="evidence" value="ECO:0007669"/>
    <property type="project" value="InterPro"/>
</dbReference>
<dbReference type="InterPro" id="IPR017972">
    <property type="entry name" value="Cyt_P450_CS"/>
</dbReference>
<dbReference type="InterPro" id="IPR002397">
    <property type="entry name" value="Cyt_P450_B"/>
</dbReference>
<evidence type="ECO:0000256" key="3">
    <source>
        <dbReference type="ARBA" id="ARBA00022617"/>
    </source>
</evidence>
<dbReference type="PRINTS" id="PR00385">
    <property type="entry name" value="P450"/>
</dbReference>
<dbReference type="GO" id="GO:0020037">
    <property type="term" value="F:heme binding"/>
    <property type="evidence" value="ECO:0007669"/>
    <property type="project" value="InterPro"/>
</dbReference>
<dbReference type="Gene3D" id="1.10.630.10">
    <property type="entry name" value="Cytochrome P450"/>
    <property type="match status" value="1"/>
</dbReference>
<evidence type="ECO:0000256" key="1">
    <source>
        <dbReference type="ARBA" id="ARBA00004660"/>
    </source>
</evidence>
<evidence type="ECO:0000256" key="9">
    <source>
        <dbReference type="RuleBase" id="RU000461"/>
    </source>
</evidence>
<evidence type="ECO:0000256" key="2">
    <source>
        <dbReference type="ARBA" id="ARBA00010617"/>
    </source>
</evidence>
<proteinExistence type="inferred from homology"/>
<dbReference type="EMBL" id="RKHY01000001">
    <property type="protein sequence ID" value="ROS44407.1"/>
    <property type="molecule type" value="Genomic_DNA"/>
</dbReference>
<comment type="function">
    <text evidence="8">Involved in the coupling of aromatic side chains of the heptapeptide of vancomycin.</text>
</comment>
<dbReference type="GO" id="GO:0004497">
    <property type="term" value="F:monooxygenase activity"/>
    <property type="evidence" value="ECO:0007669"/>
    <property type="project" value="UniProtKB-KW"/>
</dbReference>
<dbReference type="InterPro" id="IPR036396">
    <property type="entry name" value="Cyt_P450_sf"/>
</dbReference>
<dbReference type="PANTHER" id="PTHR46696">
    <property type="entry name" value="P450, PUTATIVE (EUROFUNG)-RELATED"/>
    <property type="match status" value="1"/>
</dbReference>
<keyword evidence="6 9" id="KW-0408">Iron</keyword>
<dbReference type="PROSITE" id="PS00086">
    <property type="entry name" value="CYTOCHROME_P450"/>
    <property type="match status" value="1"/>
</dbReference>
<keyword evidence="11" id="KW-1185">Reference proteome</keyword>
<evidence type="ECO:0000256" key="4">
    <source>
        <dbReference type="ARBA" id="ARBA00022723"/>
    </source>
</evidence>
<dbReference type="SUPFAM" id="SSF48264">
    <property type="entry name" value="Cytochrome P450"/>
    <property type="match status" value="1"/>
</dbReference>
<dbReference type="PANTHER" id="PTHR46696:SF6">
    <property type="entry name" value="P450, PUTATIVE (EUROFUNG)-RELATED"/>
    <property type="match status" value="1"/>
</dbReference>
<accession>A0A3N2H686</accession>